<reference evidence="2 3" key="1">
    <citation type="journal article" date="2016" name="Nat. Commun.">
        <title>Thousands of microbial genomes shed light on interconnected biogeochemical processes in an aquifer system.</title>
        <authorList>
            <person name="Anantharaman K."/>
            <person name="Brown C.T."/>
            <person name="Hug L.A."/>
            <person name="Sharon I."/>
            <person name="Castelle C.J."/>
            <person name="Probst A.J."/>
            <person name="Thomas B.C."/>
            <person name="Singh A."/>
            <person name="Wilkins M.J."/>
            <person name="Karaoz U."/>
            <person name="Brodie E.L."/>
            <person name="Williams K.H."/>
            <person name="Hubbard S.S."/>
            <person name="Banfield J.F."/>
        </authorList>
    </citation>
    <scope>NUCLEOTIDE SEQUENCE [LARGE SCALE GENOMIC DNA]</scope>
</reference>
<dbReference type="SUPFAM" id="SSF101960">
    <property type="entry name" value="Stabilizer of iron transporter SufD"/>
    <property type="match status" value="1"/>
</dbReference>
<dbReference type="GO" id="GO:0016226">
    <property type="term" value="P:iron-sulfur cluster assembly"/>
    <property type="evidence" value="ECO:0007669"/>
    <property type="project" value="InterPro"/>
</dbReference>
<accession>A0A1F5ZGW5</accession>
<dbReference type="Pfam" id="PF01458">
    <property type="entry name" value="SUFBD_core"/>
    <property type="match status" value="1"/>
</dbReference>
<evidence type="ECO:0000259" key="1">
    <source>
        <dbReference type="Pfam" id="PF01458"/>
    </source>
</evidence>
<dbReference type="InterPro" id="IPR000825">
    <property type="entry name" value="SUF_FeS_clus_asmbl_SufBD_core"/>
</dbReference>
<proteinExistence type="predicted"/>
<dbReference type="PANTHER" id="PTHR43575:SF1">
    <property type="entry name" value="PROTEIN ABCI7, CHLOROPLASTIC"/>
    <property type="match status" value="1"/>
</dbReference>
<protein>
    <recommendedName>
        <fullName evidence="1">SUF system FeS cluster assembly SufBD core domain-containing protein</fullName>
    </recommendedName>
</protein>
<dbReference type="AlphaFoldDB" id="A0A1F5ZGW5"/>
<evidence type="ECO:0000313" key="2">
    <source>
        <dbReference type="EMBL" id="OGG11543.1"/>
    </source>
</evidence>
<evidence type="ECO:0000313" key="3">
    <source>
        <dbReference type="Proteomes" id="UP000177268"/>
    </source>
</evidence>
<comment type="caution">
    <text evidence="2">The sequence shown here is derived from an EMBL/GenBank/DDBJ whole genome shotgun (WGS) entry which is preliminary data.</text>
</comment>
<name>A0A1F5ZGW5_9BACT</name>
<dbReference type="Proteomes" id="UP000177268">
    <property type="component" value="Unassembled WGS sequence"/>
</dbReference>
<dbReference type="InterPro" id="IPR055346">
    <property type="entry name" value="Fe-S_cluster_assembly_SufBD"/>
</dbReference>
<dbReference type="EMBL" id="MFIZ01000024">
    <property type="protein sequence ID" value="OGG11543.1"/>
    <property type="molecule type" value="Genomic_DNA"/>
</dbReference>
<feature type="domain" description="SUF system FeS cluster assembly SufBD core" evidence="1">
    <location>
        <begin position="33"/>
        <end position="191"/>
    </location>
</feature>
<dbReference type="PANTHER" id="PTHR43575">
    <property type="entry name" value="PROTEIN ABCI7, CHLOROPLASTIC"/>
    <property type="match status" value="1"/>
</dbReference>
<gene>
    <name evidence="2" type="ORF">A2Z00_04860</name>
</gene>
<sequence length="216" mass="23768">MNDMIKKYRKTVNQTRTIVEDIHAGEFEYEYVIREAVHLTLVLISIHTSRALVTIRVRLKARGASANIIGIFFGSNASSMKLHTLQQHEAPQTTSNLLVKSVLADEATCIYDGGIRVEVAAQKTDAYQRNENLILSPKAHAETKPSLEILANDVRCTHGATVGPISGDQLWYLATRGIGVAHGRRLIVEGFLGSALARVDDVGVRNAVWKRVARAV</sequence>
<organism evidence="2 3">
    <name type="scientific">Candidatus Gottesmanbacteria bacterium RBG_13_45_10</name>
    <dbReference type="NCBI Taxonomy" id="1798370"/>
    <lineage>
        <taxon>Bacteria</taxon>
        <taxon>Candidatus Gottesmaniibacteriota</taxon>
    </lineage>
</organism>
<dbReference type="InterPro" id="IPR037284">
    <property type="entry name" value="SUF_FeS_clus_asmbl_SufBD_sf"/>
</dbReference>
<dbReference type="STRING" id="1798370.A2Z00_04860"/>